<dbReference type="InterPro" id="IPR018490">
    <property type="entry name" value="cNMP-bd_dom_sf"/>
</dbReference>
<evidence type="ECO:0000256" key="1">
    <source>
        <dbReference type="ARBA" id="ARBA00001946"/>
    </source>
</evidence>
<dbReference type="PATRIC" id="fig|869212.3.peg.1187"/>
<keyword evidence="11" id="KW-1185">Reference proteome</keyword>
<name>I4B3J3_TURPD</name>
<comment type="cofactor">
    <cofactor evidence="1">
        <name>Mg(2+)</name>
        <dbReference type="ChEBI" id="CHEBI:18420"/>
    </cofactor>
</comment>
<keyword evidence="8" id="KW-0460">Magnesium</keyword>
<dbReference type="GO" id="GO:0016787">
    <property type="term" value="F:hydrolase activity"/>
    <property type="evidence" value="ECO:0007669"/>
    <property type="project" value="UniProtKB-KW"/>
</dbReference>
<dbReference type="InterPro" id="IPR000595">
    <property type="entry name" value="cNMP-bd_dom"/>
</dbReference>
<dbReference type="GO" id="GO:0005829">
    <property type="term" value="C:cytosol"/>
    <property type="evidence" value="ECO:0007669"/>
    <property type="project" value="UniProtKB-ARBA"/>
</dbReference>
<dbReference type="InterPro" id="IPR050503">
    <property type="entry name" value="cAMP-dep_PK_reg_su-like"/>
</dbReference>
<evidence type="ECO:0000313" key="11">
    <source>
        <dbReference type="Proteomes" id="UP000006048"/>
    </source>
</evidence>
<evidence type="ECO:0000313" key="10">
    <source>
        <dbReference type="EMBL" id="AFM11850.1"/>
    </source>
</evidence>
<keyword evidence="7" id="KW-0378">Hydrolase</keyword>
<organism evidence="10 11">
    <name type="scientific">Turneriella parva (strain ATCC BAA-1111 / DSM 21527 / NCTC 11395 / H)</name>
    <name type="common">Leptospira parva</name>
    <dbReference type="NCBI Taxonomy" id="869212"/>
    <lineage>
        <taxon>Bacteria</taxon>
        <taxon>Pseudomonadati</taxon>
        <taxon>Spirochaetota</taxon>
        <taxon>Spirochaetia</taxon>
        <taxon>Leptospirales</taxon>
        <taxon>Leptospiraceae</taxon>
        <taxon>Turneriella</taxon>
    </lineage>
</organism>
<dbReference type="EMBL" id="CP002959">
    <property type="protein sequence ID" value="AFM11850.1"/>
    <property type="molecule type" value="Genomic_DNA"/>
</dbReference>
<dbReference type="HOGENOM" id="CLU_010941_0_0_12"/>
<dbReference type="InterPro" id="IPR036866">
    <property type="entry name" value="RibonucZ/Hydroxyglut_hydro"/>
</dbReference>
<dbReference type="GO" id="GO:0005952">
    <property type="term" value="C:cAMP-dependent protein kinase complex"/>
    <property type="evidence" value="ECO:0007669"/>
    <property type="project" value="InterPro"/>
</dbReference>
<dbReference type="PANTHER" id="PTHR11635">
    <property type="entry name" value="CAMP-DEPENDENT PROTEIN KINASE REGULATORY CHAIN"/>
    <property type="match status" value="1"/>
</dbReference>
<keyword evidence="5" id="KW-0677">Repeat</keyword>
<dbReference type="PANTHER" id="PTHR11635:SF152">
    <property type="entry name" value="CAMP-DEPENDENT PROTEIN KINASE TYPE I REGULATORY SUBUNIT-RELATED"/>
    <property type="match status" value="1"/>
</dbReference>
<protein>
    <submittedName>
        <fullName evidence="10">Transcriptional regulator, Crp/Fnr family</fullName>
    </submittedName>
</protein>
<dbReference type="PRINTS" id="PR00103">
    <property type="entry name" value="CAMPKINASE"/>
</dbReference>
<dbReference type="PROSITE" id="PS00889">
    <property type="entry name" value="CNMP_BINDING_2"/>
    <property type="match status" value="1"/>
</dbReference>
<dbReference type="CDD" id="cd07738">
    <property type="entry name" value="DdPDE5-like_MBL-fold"/>
    <property type="match status" value="1"/>
</dbReference>
<comment type="subcellular location">
    <subcellularLocation>
        <location evidence="2">Cytoplasm</location>
    </subcellularLocation>
</comment>
<dbReference type="PROSITE" id="PS00888">
    <property type="entry name" value="CNMP_BINDING_1"/>
    <property type="match status" value="1"/>
</dbReference>
<dbReference type="SMART" id="SM00100">
    <property type="entry name" value="cNMP"/>
    <property type="match status" value="2"/>
</dbReference>
<reference evidence="10 11" key="1">
    <citation type="submission" date="2012-06" db="EMBL/GenBank/DDBJ databases">
        <title>The complete chromosome of genome of Turneriella parva DSM 21527.</title>
        <authorList>
            <consortium name="US DOE Joint Genome Institute (JGI-PGF)"/>
            <person name="Lucas S."/>
            <person name="Han J."/>
            <person name="Lapidus A."/>
            <person name="Bruce D."/>
            <person name="Goodwin L."/>
            <person name="Pitluck S."/>
            <person name="Peters L."/>
            <person name="Kyrpides N."/>
            <person name="Mavromatis K."/>
            <person name="Ivanova N."/>
            <person name="Mikhailova N."/>
            <person name="Chertkov O."/>
            <person name="Detter J.C."/>
            <person name="Tapia R."/>
            <person name="Han C."/>
            <person name="Land M."/>
            <person name="Hauser L."/>
            <person name="Markowitz V."/>
            <person name="Cheng J.-F."/>
            <person name="Hugenholtz P."/>
            <person name="Woyke T."/>
            <person name="Wu D."/>
            <person name="Gronow S."/>
            <person name="Wellnitz S."/>
            <person name="Brambilla E."/>
            <person name="Klenk H.-P."/>
            <person name="Eisen J.A."/>
        </authorList>
    </citation>
    <scope>NUCLEOTIDE SEQUENCE [LARGE SCALE GENOMIC DNA]</scope>
    <source>
        <strain evidence="11">ATCC BAA-1111 / DSM 21527 / NCTC 11395 / H</strain>
    </source>
</reference>
<accession>I4B3J3</accession>
<sequence>MEPLKELSHVVTELPRGGYLVQTPGGYFQFGAPPETIKDTMFLPEGVPTVFVLPKHFFNWRKGISVAELEFPIYYNFFLKKRKTILICNEEQFLRFKTVFNEAVFGPKDLDVSRDYVEGLEVPALKREMKFFSSTFKFADMVGFGIFNEKRRFTYKGVTVSQDADDNFQVSSGSKHIADIPGKIEFKTIYRIGERLHEPFVPPLFGVTCLGPSHGFDPSENTSGFTIWLNHSGIMIDPPVNTTEWLEDSNVNPKFIDSIILTHCHADHDAGTFQKILEEGKITIYTTETVMGSFLKKYSALANIDESYMRRLFDFKPVKVGQPFFIHGGRFEIFYTLHSIPAIGFTLKFQDQSFVYSSDHNNDPVIHEQLREKQIISESRYNALRNFPWHSNVIYHESGIAPLHTPIAHLDSLPDDVKKRIVVYHISEKDFPKQTHLTLAKFGIENTLYFNAAAPENVKASQILGTLKQLDFFEDMPISRAQEFIDIVQIERYKKGDLIIQQGTSGDRFYIIYFGSVSVRTQDLQSRKIYGAYDYFGEVALVTNQLRTADVVAETEVTLFTVEKDKFLNFISGSEFEKILLKLAKVRDAETWNVISQSRQLNFLTSTQKTWLESMLIPVEFTEKGPIYPEGVPPQYFYIIRSGEVTLTNNGVEEGLLTRGDVIVHSELLKTGRENFQYGFINKSEASLYAVSREDALKFFDRNPGVKMKLQYEF</sequence>
<dbReference type="OrthoDB" id="9803916at2"/>
<dbReference type="FunFam" id="3.60.15.10:FF:000029">
    <property type="entry name" value="Cyclic nucleotide-binding domain protein"/>
    <property type="match status" value="1"/>
</dbReference>
<feature type="domain" description="Cyclic nucleotide-binding" evidence="9">
    <location>
        <begin position="600"/>
        <end position="714"/>
    </location>
</feature>
<dbReference type="GO" id="GO:0046872">
    <property type="term" value="F:metal ion binding"/>
    <property type="evidence" value="ECO:0007669"/>
    <property type="project" value="UniProtKB-KW"/>
</dbReference>
<dbReference type="SUPFAM" id="SSF51206">
    <property type="entry name" value="cAMP-binding domain-like"/>
    <property type="match status" value="2"/>
</dbReference>
<keyword evidence="4" id="KW-0479">Metal-binding</keyword>
<dbReference type="GO" id="GO:0004862">
    <property type="term" value="F:cAMP-dependent protein kinase inhibitor activity"/>
    <property type="evidence" value="ECO:0007669"/>
    <property type="project" value="TreeGrafter"/>
</dbReference>
<dbReference type="PROSITE" id="PS50042">
    <property type="entry name" value="CNMP_BINDING_3"/>
    <property type="match status" value="2"/>
</dbReference>
<evidence type="ECO:0000259" key="9">
    <source>
        <dbReference type="PROSITE" id="PS50042"/>
    </source>
</evidence>
<dbReference type="KEGG" id="tpx:Turpa_1202"/>
<dbReference type="STRING" id="869212.Turpa_1202"/>
<keyword evidence="3" id="KW-0963">Cytoplasm</keyword>
<dbReference type="InterPro" id="IPR014710">
    <property type="entry name" value="RmlC-like_jellyroll"/>
</dbReference>
<evidence type="ECO:0000256" key="5">
    <source>
        <dbReference type="ARBA" id="ARBA00022737"/>
    </source>
</evidence>
<dbReference type="CDD" id="cd00038">
    <property type="entry name" value="CAP_ED"/>
    <property type="match status" value="2"/>
</dbReference>
<dbReference type="AlphaFoldDB" id="I4B3J3"/>
<dbReference type="Gene3D" id="3.60.15.10">
    <property type="entry name" value="Ribonuclease Z/Hydroxyacylglutathione hydrolase-like"/>
    <property type="match status" value="1"/>
</dbReference>
<dbReference type="SMART" id="SM00849">
    <property type="entry name" value="Lactamase_B"/>
    <property type="match status" value="1"/>
</dbReference>
<dbReference type="RefSeq" id="WP_014802366.1">
    <property type="nucleotide sequence ID" value="NC_018020.1"/>
</dbReference>
<evidence type="ECO:0000256" key="3">
    <source>
        <dbReference type="ARBA" id="ARBA00022490"/>
    </source>
</evidence>
<evidence type="ECO:0000256" key="2">
    <source>
        <dbReference type="ARBA" id="ARBA00004496"/>
    </source>
</evidence>
<evidence type="ECO:0000256" key="6">
    <source>
        <dbReference type="ARBA" id="ARBA00022741"/>
    </source>
</evidence>
<dbReference type="Gene3D" id="2.60.120.10">
    <property type="entry name" value="Jelly Rolls"/>
    <property type="match status" value="2"/>
</dbReference>
<evidence type="ECO:0000256" key="8">
    <source>
        <dbReference type="ARBA" id="ARBA00022842"/>
    </source>
</evidence>
<evidence type="ECO:0000256" key="4">
    <source>
        <dbReference type="ARBA" id="ARBA00022723"/>
    </source>
</evidence>
<proteinExistence type="predicted"/>
<feature type="domain" description="Cyclic nucleotide-binding" evidence="9">
    <location>
        <begin position="472"/>
        <end position="571"/>
    </location>
</feature>
<dbReference type="GO" id="GO:0034236">
    <property type="term" value="F:protein kinase A catalytic subunit binding"/>
    <property type="evidence" value="ECO:0007669"/>
    <property type="project" value="TreeGrafter"/>
</dbReference>
<dbReference type="Pfam" id="PF00027">
    <property type="entry name" value="cNMP_binding"/>
    <property type="match status" value="2"/>
</dbReference>
<gene>
    <name evidence="10" type="ordered locus">Turpa_1202</name>
</gene>
<evidence type="ECO:0000256" key="7">
    <source>
        <dbReference type="ARBA" id="ARBA00022801"/>
    </source>
</evidence>
<dbReference type="InterPro" id="IPR018488">
    <property type="entry name" value="cNMP-bd_CS"/>
</dbReference>
<dbReference type="GO" id="GO:0030552">
    <property type="term" value="F:cAMP binding"/>
    <property type="evidence" value="ECO:0007669"/>
    <property type="project" value="TreeGrafter"/>
</dbReference>
<dbReference type="Proteomes" id="UP000006048">
    <property type="component" value="Chromosome"/>
</dbReference>
<dbReference type="Pfam" id="PF23023">
    <property type="entry name" value="Anti-Pycsar_Apyc1"/>
    <property type="match status" value="1"/>
</dbReference>
<keyword evidence="6" id="KW-0547">Nucleotide-binding</keyword>
<dbReference type="SUPFAM" id="SSF56281">
    <property type="entry name" value="Metallo-hydrolase/oxidoreductase"/>
    <property type="match status" value="1"/>
</dbReference>
<dbReference type="InterPro" id="IPR001279">
    <property type="entry name" value="Metallo-B-lactamas"/>
</dbReference>